<dbReference type="SUPFAM" id="SSF49464">
    <property type="entry name" value="Carboxypeptidase regulatory domain-like"/>
    <property type="match status" value="1"/>
</dbReference>
<evidence type="ECO:0000256" key="5">
    <source>
        <dbReference type="ARBA" id="ARBA00023136"/>
    </source>
</evidence>
<evidence type="ECO:0000256" key="3">
    <source>
        <dbReference type="ARBA" id="ARBA00022452"/>
    </source>
</evidence>
<sequence>MRKILLMALLFLSLFVCPRAGAQTASTVIKGTVSDEKRLTLPGVSVRAKNSQSAAITDKDGNYSLSVRAGTTELTFSFIGMKTQDVVIGKRTVINVTLISVSTALSDVVVIGYGQQKRQDVNGAISSLKASDFANVPQPSVDQLLQGRVAGVTVTQNSGAPGSQTSVHIRGISSLSGSNEPLYVIDGVPIFGDANNRATSGRSAALGNNDEVAVSPLSLINPSDIESIDVLKDASSTAIYGSRGSNGVIIVTTKRGKNGNARIGYDSYYGFQQQGKFLPMMNLQQYAALQNALADNVQVARRSEFASPELLGLGTNWQNEVFRTAPQQSHQLSVSGGKDGTDYYVSGGYFNQDGTILGSKYKRYSLRSNINSQVKEWLKFGAVIGGSRAEENRGLSDNNGIIYTALLSAPDVAVRNPDGTFAGPITTGPNATGGTINPVAQALSLTNTLVRHNVNSSLYADLKLYRDLTLRSEVNGDFNWSKALQFNPTYAWGGFVNKTATLNESWQSQYYWGWKEYFSYNHTFAAKHNIYATLGYEVNEAQWNGIGAFAQSFYSNDLQTLNLGDAKSARVDEYKGSQSMQSGIARIVYTYNGKYSLTATGRSDRSSKFSEGHQTGFFPSLAISWRLSEEKFMAGVKGVADNIKLRASYGQVGNQNVPNYLYGAALKPSATGFGTGFLIDKIANANLTWESGIQTDFGIDFSLFNNRIEASADYYDRTSKNFLFQAALPAFLVGEGAGGSYLGGVNPPYFNSGKLSNKGFEFSINSRNIASKDFRWNTTLVFSHYKNKVLSLANGTPFIAGNIANGFLSRGVTRTAVGQAVGEFYGYVTDGIFKSDAELASSIPQFGRPIERSATGTWLGDIRYKDLNNDGKIDEKDQTYLGNPNPKFTYGITNTFSYKSVDLSVFLSGSYGAKILNALNYTTAGLSGLYVNQLQSSANFWSPSNPTSNIPAPRGGLDNPNLFTSDRFLESGSYLRIQNVNLAWNLPQQWTRKIKMNRLKVFANGQNLYTFTKYKGLDPEIGAMNQNVFLTNIDLGRYPSPRTVTFGINAEF</sequence>
<feature type="signal peptide" evidence="8">
    <location>
        <begin position="1"/>
        <end position="22"/>
    </location>
</feature>
<evidence type="ECO:0000313" key="10">
    <source>
        <dbReference type="EMBL" id="OOQ59413.1"/>
    </source>
</evidence>
<dbReference type="InterPro" id="IPR008969">
    <property type="entry name" value="CarboxyPept-like_regulatory"/>
</dbReference>
<dbReference type="GO" id="GO:0009279">
    <property type="term" value="C:cell outer membrane"/>
    <property type="evidence" value="ECO:0007669"/>
    <property type="project" value="UniProtKB-SubCell"/>
</dbReference>
<feature type="chain" id="PRO_5013069025" evidence="8">
    <location>
        <begin position="23"/>
        <end position="1052"/>
    </location>
</feature>
<dbReference type="Gene3D" id="2.170.130.10">
    <property type="entry name" value="TonB-dependent receptor, plug domain"/>
    <property type="match status" value="1"/>
</dbReference>
<keyword evidence="5 7" id="KW-0472">Membrane</keyword>
<dbReference type="OrthoDB" id="9768177at2"/>
<proteinExistence type="inferred from homology"/>
<dbReference type="RefSeq" id="WP_078348141.1">
    <property type="nucleotide sequence ID" value="NZ_MBTF01000012.1"/>
</dbReference>
<dbReference type="NCBIfam" id="TIGR04057">
    <property type="entry name" value="SusC_RagA_signa"/>
    <property type="match status" value="1"/>
</dbReference>
<name>A0A1S9PEP7_9SPHI</name>
<evidence type="ECO:0000256" key="2">
    <source>
        <dbReference type="ARBA" id="ARBA00022448"/>
    </source>
</evidence>
<dbReference type="Pfam" id="PF13715">
    <property type="entry name" value="CarbopepD_reg_2"/>
    <property type="match status" value="1"/>
</dbReference>
<dbReference type="PROSITE" id="PS52016">
    <property type="entry name" value="TONB_DEPENDENT_REC_3"/>
    <property type="match status" value="1"/>
</dbReference>
<keyword evidence="3 7" id="KW-1134">Transmembrane beta strand</keyword>
<evidence type="ECO:0000256" key="7">
    <source>
        <dbReference type="PROSITE-ProRule" id="PRU01360"/>
    </source>
</evidence>
<dbReference type="InterPro" id="IPR036942">
    <property type="entry name" value="Beta-barrel_TonB_sf"/>
</dbReference>
<keyword evidence="8" id="KW-0732">Signal</keyword>
<accession>A0A1S9PEP7</accession>
<dbReference type="InterPro" id="IPR023996">
    <property type="entry name" value="TonB-dep_OMP_SusC/RagA"/>
</dbReference>
<keyword evidence="4 7" id="KW-0812">Transmembrane</keyword>
<evidence type="ECO:0000256" key="1">
    <source>
        <dbReference type="ARBA" id="ARBA00004571"/>
    </source>
</evidence>
<keyword evidence="11" id="KW-1185">Reference proteome</keyword>
<evidence type="ECO:0000256" key="4">
    <source>
        <dbReference type="ARBA" id="ARBA00022692"/>
    </source>
</evidence>
<dbReference type="Pfam" id="PF07715">
    <property type="entry name" value="Plug"/>
    <property type="match status" value="1"/>
</dbReference>
<dbReference type="InterPro" id="IPR037066">
    <property type="entry name" value="Plug_dom_sf"/>
</dbReference>
<protein>
    <submittedName>
        <fullName evidence="10">SusC/RagA family protein</fullName>
    </submittedName>
</protein>
<evidence type="ECO:0000259" key="9">
    <source>
        <dbReference type="Pfam" id="PF07715"/>
    </source>
</evidence>
<feature type="domain" description="TonB-dependent receptor plug" evidence="9">
    <location>
        <begin position="118"/>
        <end position="248"/>
    </location>
</feature>
<keyword evidence="2 7" id="KW-0813">Transport</keyword>
<evidence type="ECO:0000256" key="6">
    <source>
        <dbReference type="ARBA" id="ARBA00023237"/>
    </source>
</evidence>
<keyword evidence="6 7" id="KW-0998">Cell outer membrane</keyword>
<dbReference type="FunFam" id="2.170.130.10:FF:000008">
    <property type="entry name" value="SusC/RagA family TonB-linked outer membrane protein"/>
    <property type="match status" value="1"/>
</dbReference>
<comment type="similarity">
    <text evidence="7">Belongs to the TonB-dependent receptor family.</text>
</comment>
<dbReference type="STRING" id="1792845.BC343_04315"/>
<organism evidence="10 11">
    <name type="scientific">Mucilaginibacter pedocola</name>
    <dbReference type="NCBI Taxonomy" id="1792845"/>
    <lineage>
        <taxon>Bacteria</taxon>
        <taxon>Pseudomonadati</taxon>
        <taxon>Bacteroidota</taxon>
        <taxon>Sphingobacteriia</taxon>
        <taxon>Sphingobacteriales</taxon>
        <taxon>Sphingobacteriaceae</taxon>
        <taxon>Mucilaginibacter</taxon>
    </lineage>
</organism>
<gene>
    <name evidence="10" type="ORF">BC343_04315</name>
</gene>
<dbReference type="InterPro" id="IPR039426">
    <property type="entry name" value="TonB-dep_rcpt-like"/>
</dbReference>
<comment type="subcellular location">
    <subcellularLocation>
        <location evidence="1 7">Cell outer membrane</location>
        <topology evidence="1 7">Multi-pass membrane protein</topology>
    </subcellularLocation>
</comment>
<reference evidence="10 11" key="1">
    <citation type="submission" date="2016-07" db="EMBL/GenBank/DDBJ databases">
        <title>Genomic analysis of zinc-resistant bacterium Mucilaginibacter pedocola TBZ30.</title>
        <authorList>
            <person name="Huang J."/>
            <person name="Tang J."/>
        </authorList>
    </citation>
    <scope>NUCLEOTIDE SEQUENCE [LARGE SCALE GENOMIC DNA]</scope>
    <source>
        <strain evidence="10 11">TBZ30</strain>
    </source>
</reference>
<dbReference type="Gene3D" id="2.40.170.20">
    <property type="entry name" value="TonB-dependent receptor, beta-barrel domain"/>
    <property type="match status" value="1"/>
</dbReference>
<dbReference type="Proteomes" id="UP000189739">
    <property type="component" value="Unassembled WGS sequence"/>
</dbReference>
<dbReference type="EMBL" id="MBTF01000012">
    <property type="protein sequence ID" value="OOQ59413.1"/>
    <property type="molecule type" value="Genomic_DNA"/>
</dbReference>
<evidence type="ECO:0000256" key="8">
    <source>
        <dbReference type="SAM" id="SignalP"/>
    </source>
</evidence>
<dbReference type="AlphaFoldDB" id="A0A1S9PEP7"/>
<dbReference type="SUPFAM" id="SSF56935">
    <property type="entry name" value="Porins"/>
    <property type="match status" value="1"/>
</dbReference>
<dbReference type="NCBIfam" id="TIGR04056">
    <property type="entry name" value="OMP_RagA_SusC"/>
    <property type="match status" value="1"/>
</dbReference>
<dbReference type="Gene3D" id="2.60.40.1120">
    <property type="entry name" value="Carboxypeptidase-like, regulatory domain"/>
    <property type="match status" value="1"/>
</dbReference>
<comment type="caution">
    <text evidence="10">The sequence shown here is derived from an EMBL/GenBank/DDBJ whole genome shotgun (WGS) entry which is preliminary data.</text>
</comment>
<evidence type="ECO:0000313" key="11">
    <source>
        <dbReference type="Proteomes" id="UP000189739"/>
    </source>
</evidence>
<dbReference type="InterPro" id="IPR023997">
    <property type="entry name" value="TonB-dep_OMP_SusC/RagA_CS"/>
</dbReference>
<dbReference type="InterPro" id="IPR012910">
    <property type="entry name" value="Plug_dom"/>
</dbReference>